<organism evidence="1 2">
    <name type="scientific">Anopheles arabiensis</name>
    <name type="common">Mosquito</name>
    <dbReference type="NCBI Taxonomy" id="7173"/>
    <lineage>
        <taxon>Eukaryota</taxon>
        <taxon>Metazoa</taxon>
        <taxon>Ecdysozoa</taxon>
        <taxon>Arthropoda</taxon>
        <taxon>Hexapoda</taxon>
        <taxon>Insecta</taxon>
        <taxon>Pterygota</taxon>
        <taxon>Neoptera</taxon>
        <taxon>Endopterygota</taxon>
        <taxon>Diptera</taxon>
        <taxon>Nematocera</taxon>
        <taxon>Culicoidea</taxon>
        <taxon>Culicidae</taxon>
        <taxon>Anophelinae</taxon>
        <taxon>Anopheles</taxon>
    </lineage>
</organism>
<protein>
    <submittedName>
        <fullName evidence="1">Uncharacterized protein</fullName>
    </submittedName>
</protein>
<evidence type="ECO:0000313" key="1">
    <source>
        <dbReference type="EnsemblMetazoa" id="AARA006168-PA"/>
    </source>
</evidence>
<name>A0A182HXZ0_ANOAR</name>
<keyword evidence="2" id="KW-1185">Reference proteome</keyword>
<reference evidence="1" key="1">
    <citation type="submission" date="2022-08" db="UniProtKB">
        <authorList>
            <consortium name="EnsemblMetazoa"/>
        </authorList>
    </citation>
    <scope>IDENTIFICATION</scope>
    <source>
        <strain evidence="1">Dongola</strain>
    </source>
</reference>
<proteinExistence type="predicted"/>
<dbReference type="VEuPathDB" id="VectorBase:AARA006168"/>
<dbReference type="EMBL" id="APCN01008042">
    <property type="status" value="NOT_ANNOTATED_CDS"/>
    <property type="molecule type" value="Genomic_DNA"/>
</dbReference>
<dbReference type="EnsemblMetazoa" id="AARA006168-RA">
    <property type="protein sequence ID" value="AARA006168-PA"/>
    <property type="gene ID" value="AARA006168"/>
</dbReference>
<dbReference type="EMBL" id="APCN01008043">
    <property type="status" value="NOT_ANNOTATED_CDS"/>
    <property type="molecule type" value="Genomic_DNA"/>
</dbReference>
<accession>A0A182HXZ0</accession>
<evidence type="ECO:0000313" key="2">
    <source>
        <dbReference type="Proteomes" id="UP000075840"/>
    </source>
</evidence>
<sequence>MDQSEEFDSSCFSSLLDGSKATSSKIKNLHTKALEESVPPSQTSALGLQKKLVGPVALVKLQILTLEELHV</sequence>
<dbReference type="Proteomes" id="UP000075840">
    <property type="component" value="Unassembled WGS sequence"/>
</dbReference>
<dbReference type="AlphaFoldDB" id="A0A182HXZ0"/>